<evidence type="ECO:0000313" key="6">
    <source>
        <dbReference type="EMBL" id="AVF43745.1"/>
    </source>
</evidence>
<gene>
    <name evidence="6" type="ORF">AL533_04770</name>
</gene>
<dbReference type="InterPro" id="IPR036390">
    <property type="entry name" value="WH_DNA-bd_sf"/>
</dbReference>
<evidence type="ECO:0000313" key="7">
    <source>
        <dbReference type="Proteomes" id="UP000237921"/>
    </source>
</evidence>
<dbReference type="GO" id="GO:0006351">
    <property type="term" value="P:DNA-templated transcription"/>
    <property type="evidence" value="ECO:0007669"/>
    <property type="project" value="TreeGrafter"/>
</dbReference>
<dbReference type="SUPFAM" id="SSF46785">
    <property type="entry name" value="Winged helix' DNA-binding domain"/>
    <property type="match status" value="1"/>
</dbReference>
<dbReference type="GO" id="GO:0003700">
    <property type="term" value="F:DNA-binding transcription factor activity"/>
    <property type="evidence" value="ECO:0007669"/>
    <property type="project" value="InterPro"/>
</dbReference>
<evidence type="ECO:0000259" key="5">
    <source>
        <dbReference type="PROSITE" id="PS50931"/>
    </source>
</evidence>
<evidence type="ECO:0000256" key="1">
    <source>
        <dbReference type="ARBA" id="ARBA00009437"/>
    </source>
</evidence>
<dbReference type="PROSITE" id="PS50931">
    <property type="entry name" value="HTH_LYSR"/>
    <property type="match status" value="1"/>
</dbReference>
<dbReference type="InterPro" id="IPR058163">
    <property type="entry name" value="LysR-type_TF_proteobact-type"/>
</dbReference>
<dbReference type="Proteomes" id="UP000237921">
    <property type="component" value="Chromosome"/>
</dbReference>
<dbReference type="InterPro" id="IPR000847">
    <property type="entry name" value="LysR_HTH_N"/>
</dbReference>
<dbReference type="GO" id="GO:0043565">
    <property type="term" value="F:sequence-specific DNA binding"/>
    <property type="evidence" value="ECO:0007669"/>
    <property type="project" value="TreeGrafter"/>
</dbReference>
<evidence type="ECO:0000256" key="2">
    <source>
        <dbReference type="ARBA" id="ARBA00023015"/>
    </source>
</evidence>
<dbReference type="PANTHER" id="PTHR30537">
    <property type="entry name" value="HTH-TYPE TRANSCRIPTIONAL REGULATOR"/>
    <property type="match status" value="1"/>
</dbReference>
<accession>A0A2L1VF11</accession>
<evidence type="ECO:0000256" key="3">
    <source>
        <dbReference type="ARBA" id="ARBA00023125"/>
    </source>
</evidence>
<dbReference type="Gene3D" id="3.40.190.290">
    <property type="match status" value="1"/>
</dbReference>
<dbReference type="RefSeq" id="WP_016804741.1">
    <property type="nucleotide sequence ID" value="NZ_BKYR01000002.1"/>
</dbReference>
<dbReference type="InterPro" id="IPR005119">
    <property type="entry name" value="LysR_subst-bd"/>
</dbReference>
<dbReference type="InterPro" id="IPR036388">
    <property type="entry name" value="WH-like_DNA-bd_sf"/>
</dbReference>
<keyword evidence="2" id="KW-0805">Transcription regulation</keyword>
<dbReference type="Gene3D" id="1.10.10.10">
    <property type="entry name" value="Winged helix-like DNA-binding domain superfamily/Winged helix DNA-binding domain"/>
    <property type="match status" value="1"/>
</dbReference>
<evidence type="ECO:0000256" key="4">
    <source>
        <dbReference type="ARBA" id="ARBA00023163"/>
    </source>
</evidence>
<dbReference type="Pfam" id="PF03466">
    <property type="entry name" value="LysR_substrate"/>
    <property type="match status" value="1"/>
</dbReference>
<dbReference type="SUPFAM" id="SSF53850">
    <property type="entry name" value="Periplasmic binding protein-like II"/>
    <property type="match status" value="1"/>
</dbReference>
<dbReference type="Pfam" id="PF00126">
    <property type="entry name" value="HTH_1"/>
    <property type="match status" value="1"/>
</dbReference>
<comment type="similarity">
    <text evidence="1">Belongs to the LysR transcriptional regulatory family.</text>
</comment>
<feature type="domain" description="HTH lysR-type" evidence="5">
    <location>
        <begin position="3"/>
        <end position="60"/>
    </location>
</feature>
<dbReference type="PANTHER" id="PTHR30537:SF1">
    <property type="entry name" value="HTH-TYPE TRANSCRIPTIONAL REGULATOR PGRR"/>
    <property type="match status" value="1"/>
</dbReference>
<proteinExistence type="inferred from homology"/>
<sequence>MKINLNDSKTFSEVVKTKNFTKAAVYMGVTQSAVSQSINNLEAQLGIKLLNRSTRSLTLTEAGSRLIELVGQNIENIDLGVEQISSMKDLPSGHVRISADAFTIKYYLWPKLKKLVKQYPDISLELTSENRRIDIAKEGYDAGVRVGNLVEKDLIAVPISKEIPFRLVASPEYLDKYGTPKSIDDLKKHKGIYIRLLTDNSLMAWEFKDKNKSVFFRGPVQLVMTSLDEIFDAVLDGCAIAYLPYFLVKPALENKKLVSLLEQHAVTLPPFYLFYTSRRLMSPAFKIVKDTLSEI</sequence>
<dbReference type="PRINTS" id="PR00039">
    <property type="entry name" value="HTHLYSR"/>
</dbReference>
<reference evidence="7" key="1">
    <citation type="submission" date="2017-12" db="EMBL/GenBank/DDBJ databases">
        <title>FDA dAtabase for Regulatory Grade micrObial Sequences (FDA-ARGOS): Supporting development and validation of Infectious Disease Dx tests.</title>
        <authorList>
            <person name="Hoffmann M."/>
            <person name="Allard M."/>
            <person name="Evans P."/>
            <person name="Brown E."/>
            <person name="Tallon L."/>
            <person name="Sadzewicz L."/>
            <person name="Sengamalay N."/>
            <person name="Ott S."/>
            <person name="Godinez A."/>
            <person name="Nagaraj S."/>
            <person name="Vavikolanu K."/>
            <person name="Aluvathingal J."/>
            <person name="Nadendla S."/>
            <person name="Sichtig H."/>
        </authorList>
    </citation>
    <scope>NUCLEOTIDE SEQUENCE [LARGE SCALE GENOMIC DNA]</scope>
    <source>
        <strain evidence="7">FDAARGOS_129</strain>
    </source>
</reference>
<dbReference type="AlphaFoldDB" id="A0A2L1VF11"/>
<dbReference type="FunFam" id="1.10.10.10:FF:000001">
    <property type="entry name" value="LysR family transcriptional regulator"/>
    <property type="match status" value="1"/>
</dbReference>
<name>A0A2L1VF11_ACINO</name>
<keyword evidence="3" id="KW-0238">DNA-binding</keyword>
<organism evidence="6 7">
    <name type="scientific">Acinetobacter nosocomialis</name>
    <dbReference type="NCBI Taxonomy" id="106654"/>
    <lineage>
        <taxon>Bacteria</taxon>
        <taxon>Pseudomonadati</taxon>
        <taxon>Pseudomonadota</taxon>
        <taxon>Gammaproteobacteria</taxon>
        <taxon>Moraxellales</taxon>
        <taxon>Moraxellaceae</taxon>
        <taxon>Acinetobacter</taxon>
        <taxon>Acinetobacter calcoaceticus/baumannii complex</taxon>
    </lineage>
</organism>
<protein>
    <submittedName>
        <fullName evidence="6">LysR family transcriptional regulator</fullName>
    </submittedName>
</protein>
<keyword evidence="4" id="KW-0804">Transcription</keyword>
<dbReference type="EMBL" id="CP014019">
    <property type="protein sequence ID" value="AVF43745.1"/>
    <property type="molecule type" value="Genomic_DNA"/>
</dbReference>